<evidence type="ECO:0000313" key="5">
    <source>
        <dbReference type="Proteomes" id="UP000541154"/>
    </source>
</evidence>
<dbReference type="SUPFAM" id="SSF56601">
    <property type="entry name" value="beta-lactamase/transpeptidase-like"/>
    <property type="match status" value="1"/>
</dbReference>
<comment type="caution">
    <text evidence="4">The sequence shown here is derived from an EMBL/GenBank/DDBJ whole genome shotgun (WGS) entry which is preliminary data.</text>
</comment>
<proteinExistence type="inferred from homology"/>
<dbReference type="PANTHER" id="PTHR22935">
    <property type="entry name" value="PENICILLIN-BINDING PROTEIN"/>
    <property type="match status" value="1"/>
</dbReference>
<sequence length="261" mass="29021">MLTGRNSKQVTSISRHGQSLYHPHTSQIHPLYRGNMLGLVPLPPGSILQHPLYDRHFIPQKDKNLTPPGAERVEETSCYRIASIRKNFTVLGLLQQHAAGNLSLEDTVDKYIPQLRSLHDNRAASTGSIQWDRISLRSLASQLSSLPREWIQGDLFTDPDSVNTTTKCDSDHSHGPCTAQILLDNLVGRSALFAPNIKLMYSSLAFELLGLELANVTGTTYEEYITTSVLHPLGISHTSFSKPPDRVPVLPKGNAWYFDVD</sequence>
<dbReference type="Pfam" id="PF00144">
    <property type="entry name" value="Beta-lactamase"/>
    <property type="match status" value="1"/>
</dbReference>
<feature type="domain" description="Beta-lactamase-related" evidence="3">
    <location>
        <begin position="72"/>
        <end position="247"/>
    </location>
</feature>
<protein>
    <recommendedName>
        <fullName evidence="3">Beta-lactamase-related domain-containing protein</fullName>
    </recommendedName>
</protein>
<reference evidence="4 5" key="1">
    <citation type="submission" date="2019-04" db="EMBL/GenBank/DDBJ databases">
        <title>Aspergillus burnettii sp. nov., novel species from soil in southeast Queensland.</title>
        <authorList>
            <person name="Gilchrist C.L.M."/>
            <person name="Pitt J.I."/>
            <person name="Lange L."/>
            <person name="Lacey H.J."/>
            <person name="Vuong D."/>
            <person name="Midgley D.J."/>
            <person name="Greenfield P."/>
            <person name="Bradbury M."/>
            <person name="Lacey E."/>
            <person name="Busk P.K."/>
            <person name="Pilgaard B."/>
            <person name="Chooi Y.H."/>
            <person name="Piggott A.M."/>
        </authorList>
    </citation>
    <scope>NUCLEOTIDE SEQUENCE [LARGE SCALE GENOMIC DNA]</scope>
    <source>
        <strain evidence="4 5">FRR 5400</strain>
    </source>
</reference>
<feature type="compositionally biased region" description="Polar residues" evidence="2">
    <location>
        <begin position="1"/>
        <end position="17"/>
    </location>
</feature>
<dbReference type="InterPro" id="IPR012338">
    <property type="entry name" value="Beta-lactam/transpept-like"/>
</dbReference>
<name>A0A8H6E499_PETAA</name>
<comment type="similarity">
    <text evidence="1">Belongs to the beta-lactamase family.</text>
</comment>
<gene>
    <name evidence="4" type="ORF">ETB97_005197</name>
</gene>
<accession>A0A8H6E499</accession>
<dbReference type="InterPro" id="IPR051478">
    <property type="entry name" value="Beta-lactamase-like_AB/R"/>
</dbReference>
<organism evidence="4 5">
    <name type="scientific">Petromyces alliaceus</name>
    <name type="common">Aspergillus alliaceus</name>
    <dbReference type="NCBI Taxonomy" id="209559"/>
    <lineage>
        <taxon>Eukaryota</taxon>
        <taxon>Fungi</taxon>
        <taxon>Dikarya</taxon>
        <taxon>Ascomycota</taxon>
        <taxon>Pezizomycotina</taxon>
        <taxon>Eurotiomycetes</taxon>
        <taxon>Eurotiomycetidae</taxon>
        <taxon>Eurotiales</taxon>
        <taxon>Aspergillaceae</taxon>
        <taxon>Aspergillus</taxon>
        <taxon>Aspergillus subgen. Circumdati</taxon>
    </lineage>
</organism>
<dbReference type="InterPro" id="IPR001466">
    <property type="entry name" value="Beta-lactam-related"/>
</dbReference>
<evidence type="ECO:0000256" key="1">
    <source>
        <dbReference type="ARBA" id="ARBA00038473"/>
    </source>
</evidence>
<dbReference type="EMBL" id="SPNV01000234">
    <property type="protein sequence ID" value="KAF5857853.1"/>
    <property type="molecule type" value="Genomic_DNA"/>
</dbReference>
<feature type="region of interest" description="Disordered" evidence="2">
    <location>
        <begin position="1"/>
        <end position="21"/>
    </location>
</feature>
<dbReference type="PANTHER" id="PTHR22935:SF95">
    <property type="entry name" value="BETA-LACTAMASE-LIKE 1-RELATED"/>
    <property type="match status" value="1"/>
</dbReference>
<dbReference type="Proteomes" id="UP000541154">
    <property type="component" value="Unassembled WGS sequence"/>
</dbReference>
<evidence type="ECO:0000256" key="2">
    <source>
        <dbReference type="SAM" id="MobiDB-lite"/>
    </source>
</evidence>
<dbReference type="AlphaFoldDB" id="A0A8H6E499"/>
<evidence type="ECO:0000313" key="4">
    <source>
        <dbReference type="EMBL" id="KAF5857853.1"/>
    </source>
</evidence>
<dbReference type="Gene3D" id="3.40.710.10">
    <property type="entry name" value="DD-peptidase/beta-lactamase superfamily"/>
    <property type="match status" value="1"/>
</dbReference>
<keyword evidence="5" id="KW-1185">Reference proteome</keyword>
<evidence type="ECO:0000259" key="3">
    <source>
        <dbReference type="Pfam" id="PF00144"/>
    </source>
</evidence>